<dbReference type="Gene3D" id="3.40.50.300">
    <property type="entry name" value="P-loop containing nucleotide triphosphate hydrolases"/>
    <property type="match status" value="2"/>
</dbReference>
<dbReference type="PANTHER" id="PTHR30121:SF6">
    <property type="entry name" value="SLR6007 PROTEIN"/>
    <property type="match status" value="1"/>
</dbReference>
<proteinExistence type="predicted"/>
<feature type="domain" description="Helicase HerA-like C-terminal" evidence="2">
    <location>
        <begin position="44"/>
        <end position="456"/>
    </location>
</feature>
<feature type="region of interest" description="Disordered" evidence="1">
    <location>
        <begin position="455"/>
        <end position="493"/>
    </location>
</feature>
<evidence type="ECO:0000256" key="1">
    <source>
        <dbReference type="SAM" id="MobiDB-lite"/>
    </source>
</evidence>
<organism evidence="3 4">
    <name type="scientific">Micrococcus terreus</name>
    <dbReference type="NCBI Taxonomy" id="574650"/>
    <lineage>
        <taxon>Bacteria</taxon>
        <taxon>Bacillati</taxon>
        <taxon>Actinomycetota</taxon>
        <taxon>Actinomycetes</taxon>
        <taxon>Micrococcales</taxon>
        <taxon>Micrococcaceae</taxon>
        <taxon>Micrococcus</taxon>
    </lineage>
</organism>
<evidence type="ECO:0000313" key="3">
    <source>
        <dbReference type="EMBL" id="SFV22084.1"/>
    </source>
</evidence>
<evidence type="ECO:0000313" key="4">
    <source>
        <dbReference type="Proteomes" id="UP000198881"/>
    </source>
</evidence>
<dbReference type="InterPro" id="IPR027417">
    <property type="entry name" value="P-loop_NTPase"/>
</dbReference>
<dbReference type="STRING" id="574650.SAMN04487966_103193"/>
<dbReference type="AlphaFoldDB" id="A0A1I7MJH5"/>
<sequence>MADQNAAPTSAADSALLTTLREGYSFTEPAITLGAAITEDTVHADVPVRLPLGMMNRHGLVAGATGTGKTVTLQVMAEQLSQAGVPVFLADIKGDLSGLATAATPNEKLTARTQQTGMPWEATAYPVEFLALGGDGTGIPVRATVDSFGPLLLSRVMDLNDTQESSLQLMFHWADERELPLDDLKDLRAVVMHLTSDEGKEDLKGLGGVAKSTANVILREITALQAGGMDRFFGVPEFETAELLRQAPDGRGVISCLELPTLQQKPVLFSTFMIWLLADLFAELPEVGDAEKPKLVFFLDEAHLLFKDASKAFLQTITTTVRLIRSKGVGIFFVTQTPQDVPADVLGQLANRVQHALRAFTPDDAKALKKTVSTFPHTDYDLEKVLTSAGTGEAVVTVMDEDGSPTPVALTRMWSPQSVMGPSEPSVMDGIVQGSALFAAYGTEQDRVSAAERLAGVPDGGAPAGAPAPAGTVSTGGSVGAQQPGAGQSQADIDAEARRIEAEILGHGIPSAPAPPQAERPAARQKADPAPQAERPAPRKKAEPNPAADIAKDIATAAATAFGRQVVRSIFGTKRRGRRTGGLFG</sequence>
<protein>
    <recommendedName>
        <fullName evidence="2">Helicase HerA-like C-terminal domain-containing protein</fullName>
    </recommendedName>
</protein>
<evidence type="ECO:0000259" key="2">
    <source>
        <dbReference type="Pfam" id="PF05872"/>
    </source>
</evidence>
<feature type="compositionally biased region" description="Low complexity" evidence="1">
    <location>
        <begin position="464"/>
        <end position="491"/>
    </location>
</feature>
<dbReference type="Proteomes" id="UP000198881">
    <property type="component" value="Unassembled WGS sequence"/>
</dbReference>
<dbReference type="InterPro" id="IPR033186">
    <property type="entry name" value="HerA_C"/>
</dbReference>
<reference evidence="3 4" key="1">
    <citation type="submission" date="2016-10" db="EMBL/GenBank/DDBJ databases">
        <authorList>
            <person name="de Groot N.N."/>
        </authorList>
    </citation>
    <scope>NUCLEOTIDE SEQUENCE [LARGE SCALE GENOMIC DNA]</scope>
    <source>
        <strain evidence="3 4">CGMCC 1.7054</strain>
    </source>
</reference>
<dbReference type="EMBL" id="FPCG01000003">
    <property type="protein sequence ID" value="SFV22084.1"/>
    <property type="molecule type" value="Genomic_DNA"/>
</dbReference>
<accession>A0A1I7MJH5</accession>
<gene>
    <name evidence="3" type="ORF">SAMN04487966_103193</name>
</gene>
<dbReference type="PANTHER" id="PTHR30121">
    <property type="entry name" value="UNCHARACTERIZED PROTEIN YJGR-RELATED"/>
    <property type="match status" value="1"/>
</dbReference>
<keyword evidence="4" id="KW-1185">Reference proteome</keyword>
<dbReference type="InterPro" id="IPR051162">
    <property type="entry name" value="T4SS_component"/>
</dbReference>
<name>A0A1I7MJH5_9MICC</name>
<dbReference type="RefSeq" id="WP_091695805.1">
    <property type="nucleotide sequence ID" value="NZ_FPCG01000003.1"/>
</dbReference>
<feature type="region of interest" description="Disordered" evidence="1">
    <location>
        <begin position="507"/>
        <end position="549"/>
    </location>
</feature>
<dbReference type="Pfam" id="PF05872">
    <property type="entry name" value="HerA_C"/>
    <property type="match status" value="1"/>
</dbReference>
<dbReference type="SUPFAM" id="SSF52540">
    <property type="entry name" value="P-loop containing nucleoside triphosphate hydrolases"/>
    <property type="match status" value="1"/>
</dbReference>
<dbReference type="OrthoDB" id="9758751at2"/>